<sequence length="125" mass="13137">MVHMQADIQKERASSSLRPAPHHLAVGGGIPHRGGGTTACECVCAARGASDRPEPGPGPAPGPGSRLHFAVFMSLRAQTDNGSAPPHHPAVKGTGRFAWLLPVTAGADNPELRSDVLMTIRFYRI</sequence>
<name>A0ABV0WRC5_9TELE</name>
<proteinExistence type="predicted"/>
<dbReference type="Proteomes" id="UP001444071">
    <property type="component" value="Unassembled WGS sequence"/>
</dbReference>
<feature type="region of interest" description="Disordered" evidence="1">
    <location>
        <begin position="1"/>
        <end position="33"/>
    </location>
</feature>
<evidence type="ECO:0000313" key="2">
    <source>
        <dbReference type="EMBL" id="MEQ2272055.1"/>
    </source>
</evidence>
<evidence type="ECO:0000313" key="3">
    <source>
        <dbReference type="Proteomes" id="UP001444071"/>
    </source>
</evidence>
<gene>
    <name evidence="2" type="ORF">XENORESO_013969</name>
</gene>
<keyword evidence="3" id="KW-1185">Reference proteome</keyword>
<accession>A0ABV0WRC5</accession>
<reference evidence="2 3" key="1">
    <citation type="submission" date="2021-06" db="EMBL/GenBank/DDBJ databases">
        <authorList>
            <person name="Palmer J.M."/>
        </authorList>
    </citation>
    <scope>NUCLEOTIDE SEQUENCE [LARGE SCALE GENOMIC DNA]</scope>
    <source>
        <strain evidence="2 3">XR_2019</strain>
        <tissue evidence="2">Muscle</tissue>
    </source>
</reference>
<evidence type="ECO:0000256" key="1">
    <source>
        <dbReference type="SAM" id="MobiDB-lite"/>
    </source>
</evidence>
<organism evidence="2 3">
    <name type="scientific">Xenotaenia resolanae</name>
    <dbReference type="NCBI Taxonomy" id="208358"/>
    <lineage>
        <taxon>Eukaryota</taxon>
        <taxon>Metazoa</taxon>
        <taxon>Chordata</taxon>
        <taxon>Craniata</taxon>
        <taxon>Vertebrata</taxon>
        <taxon>Euteleostomi</taxon>
        <taxon>Actinopterygii</taxon>
        <taxon>Neopterygii</taxon>
        <taxon>Teleostei</taxon>
        <taxon>Neoteleostei</taxon>
        <taxon>Acanthomorphata</taxon>
        <taxon>Ovalentaria</taxon>
        <taxon>Atherinomorphae</taxon>
        <taxon>Cyprinodontiformes</taxon>
        <taxon>Goodeidae</taxon>
        <taxon>Xenotaenia</taxon>
    </lineage>
</organism>
<protein>
    <submittedName>
        <fullName evidence="2">Uncharacterized protein</fullName>
    </submittedName>
</protein>
<dbReference type="EMBL" id="JAHRIM010064452">
    <property type="protein sequence ID" value="MEQ2272055.1"/>
    <property type="molecule type" value="Genomic_DNA"/>
</dbReference>
<comment type="caution">
    <text evidence="2">The sequence shown here is derived from an EMBL/GenBank/DDBJ whole genome shotgun (WGS) entry which is preliminary data.</text>
</comment>